<dbReference type="InterPro" id="IPR050833">
    <property type="entry name" value="Poly_Biosynth_Transport"/>
</dbReference>
<feature type="transmembrane region" description="Helical" evidence="6">
    <location>
        <begin position="334"/>
        <end position="353"/>
    </location>
</feature>
<feature type="transmembrane region" description="Helical" evidence="6">
    <location>
        <begin position="293"/>
        <end position="314"/>
    </location>
</feature>
<evidence type="ECO:0000256" key="2">
    <source>
        <dbReference type="ARBA" id="ARBA00022475"/>
    </source>
</evidence>
<feature type="transmembrane region" description="Helical" evidence="6">
    <location>
        <begin position="23"/>
        <end position="44"/>
    </location>
</feature>
<feature type="transmembrane region" description="Helical" evidence="6">
    <location>
        <begin position="183"/>
        <end position="203"/>
    </location>
</feature>
<comment type="subcellular location">
    <subcellularLocation>
        <location evidence="1">Cell membrane</location>
        <topology evidence="1">Multi-pass membrane protein</topology>
    </subcellularLocation>
</comment>
<evidence type="ECO:0000313" key="7">
    <source>
        <dbReference type="EMBL" id="AKB62872.1"/>
    </source>
</evidence>
<feature type="transmembrane region" description="Helical" evidence="6">
    <location>
        <begin position="365"/>
        <end position="385"/>
    </location>
</feature>
<dbReference type="InterPro" id="IPR002797">
    <property type="entry name" value="Polysacc_synth"/>
</dbReference>
<keyword evidence="4 6" id="KW-1133">Transmembrane helix</keyword>
<dbReference type="AlphaFoldDB" id="A0A0E3RAX3"/>
<feature type="transmembrane region" description="Helical" evidence="6">
    <location>
        <begin position="258"/>
        <end position="281"/>
    </location>
</feature>
<evidence type="ECO:0000256" key="4">
    <source>
        <dbReference type="ARBA" id="ARBA00022989"/>
    </source>
</evidence>
<feature type="transmembrane region" description="Helical" evidence="6">
    <location>
        <begin position="224"/>
        <end position="246"/>
    </location>
</feature>
<evidence type="ECO:0000313" key="8">
    <source>
        <dbReference type="Proteomes" id="UP000033116"/>
    </source>
</evidence>
<dbReference type="Proteomes" id="UP000033116">
    <property type="component" value="Chromosome"/>
</dbReference>
<evidence type="ECO:0000256" key="6">
    <source>
        <dbReference type="SAM" id="Phobius"/>
    </source>
</evidence>
<keyword evidence="2" id="KW-1003">Cell membrane</keyword>
<evidence type="ECO:0000256" key="1">
    <source>
        <dbReference type="ARBA" id="ARBA00004651"/>
    </source>
</evidence>
<feature type="transmembrane region" description="Helical" evidence="6">
    <location>
        <begin position="391"/>
        <end position="410"/>
    </location>
</feature>
<evidence type="ECO:0000256" key="3">
    <source>
        <dbReference type="ARBA" id="ARBA00022692"/>
    </source>
</evidence>
<keyword evidence="3 6" id="KW-0812">Transmembrane</keyword>
<proteinExistence type="predicted"/>
<accession>A0A0E3RAX3</accession>
<gene>
    <name evidence="7" type="ORF">MSMAP_2887</name>
</gene>
<dbReference type="Pfam" id="PF01943">
    <property type="entry name" value="Polysacc_synt"/>
    <property type="match status" value="1"/>
</dbReference>
<dbReference type="RefSeq" id="WP_048044164.1">
    <property type="nucleotide sequence ID" value="NZ_CP009511.1"/>
</dbReference>
<name>A0A0E3RAX3_METMZ</name>
<dbReference type="PANTHER" id="PTHR30250:SF11">
    <property type="entry name" value="O-ANTIGEN TRANSPORTER-RELATED"/>
    <property type="match status" value="1"/>
</dbReference>
<sequence length="423" mass="47175">MISYIQTKIHHINFLHDSLFKNAFFLMLSSISTAGFGFIFWFLAAKFYSASDVGIATGIMSSMTLIVNLSRFGLDYSIIRFFPTHDKCKVFSTSTVISTLIALIFGLIFISGINSFSPELSFLRSPLYTLFYFISLTSSSVIFMAGIFFVAIREAEFQLYLNLIVGSRVLFVILFISLGAIGIFYAVGASFFIAFFISLVLILKSGTDLKLRIDRKFLTDSFNFSAGNFLTGLFMTVPNTLLPIMILNMHLVEQAAYYYIVFGIVSLLFMIPESISTSLFVEGSNGQSLKKTVIQSLVIIFLLLTPIALFFYLYGSLILGFIGQDYVAGGSGVFRLMIFASFFVVVNNVYFAIKRIQKDTKEITLLSGIIFVLLIGLAFLLIPVLGIEGIGYAWIISYGTGALIILIQVFRKARFQNLLIKAM</sequence>
<feature type="transmembrane region" description="Helical" evidence="6">
    <location>
        <begin position="50"/>
        <end position="69"/>
    </location>
</feature>
<feature type="transmembrane region" description="Helical" evidence="6">
    <location>
        <begin position="130"/>
        <end position="152"/>
    </location>
</feature>
<dbReference type="GO" id="GO:0005886">
    <property type="term" value="C:plasma membrane"/>
    <property type="evidence" value="ECO:0007669"/>
    <property type="project" value="UniProtKB-SubCell"/>
</dbReference>
<feature type="transmembrane region" description="Helical" evidence="6">
    <location>
        <begin position="90"/>
        <end position="110"/>
    </location>
</feature>
<feature type="transmembrane region" description="Helical" evidence="6">
    <location>
        <begin position="159"/>
        <end position="177"/>
    </location>
</feature>
<protein>
    <submittedName>
        <fullName evidence="7">Uncharacterized protein</fullName>
    </submittedName>
</protein>
<dbReference type="GeneID" id="24866199"/>
<dbReference type="PANTHER" id="PTHR30250">
    <property type="entry name" value="PST FAMILY PREDICTED COLANIC ACID TRANSPORTER"/>
    <property type="match status" value="1"/>
</dbReference>
<keyword evidence="5 6" id="KW-0472">Membrane</keyword>
<evidence type="ECO:0000256" key="5">
    <source>
        <dbReference type="ARBA" id="ARBA00023136"/>
    </source>
</evidence>
<dbReference type="PATRIC" id="fig|1434115.4.peg.3669"/>
<dbReference type="EMBL" id="CP009511">
    <property type="protein sequence ID" value="AKB62872.1"/>
    <property type="molecule type" value="Genomic_DNA"/>
</dbReference>
<reference evidence="7 8" key="1">
    <citation type="submission" date="2014-07" db="EMBL/GenBank/DDBJ databases">
        <title>Methanogenic archaea and the global carbon cycle.</title>
        <authorList>
            <person name="Henriksen J.R."/>
            <person name="Luke J."/>
            <person name="Reinhart S."/>
            <person name="Benedict M.N."/>
            <person name="Youngblut N.D."/>
            <person name="Metcalf M.E."/>
            <person name="Whitaker R.J."/>
            <person name="Metcalf W.W."/>
        </authorList>
    </citation>
    <scope>NUCLEOTIDE SEQUENCE [LARGE SCALE GENOMIC DNA]</scope>
    <source>
        <strain evidence="7 8">SarPi</strain>
    </source>
</reference>
<organism evidence="7 8">
    <name type="scientific">Methanosarcina mazei SarPi</name>
    <dbReference type="NCBI Taxonomy" id="1434115"/>
    <lineage>
        <taxon>Archaea</taxon>
        <taxon>Methanobacteriati</taxon>
        <taxon>Methanobacteriota</taxon>
        <taxon>Stenosarchaea group</taxon>
        <taxon>Methanomicrobia</taxon>
        <taxon>Methanosarcinales</taxon>
        <taxon>Methanosarcinaceae</taxon>
        <taxon>Methanosarcina</taxon>
    </lineage>
</organism>
<dbReference type="HOGENOM" id="CLU_030866_1_0_2"/>